<dbReference type="EMBL" id="CAAKMV010000111">
    <property type="protein sequence ID" value="VIO55346.1"/>
    <property type="molecule type" value="Genomic_DNA"/>
</dbReference>
<evidence type="ECO:0000256" key="1">
    <source>
        <dbReference type="ARBA" id="ARBA00002682"/>
    </source>
</evidence>
<accession>A0A4E9DET2</accession>
<dbReference type="PROSITE" id="PS51635">
    <property type="entry name" value="PNPLA"/>
    <property type="match status" value="1"/>
</dbReference>
<feature type="domain" description="PNPLA" evidence="7">
    <location>
        <begin position="565"/>
        <end position="763"/>
    </location>
</feature>
<keyword evidence="2" id="KW-0378">Hydrolase</keyword>
<evidence type="ECO:0000256" key="6">
    <source>
        <dbReference type="SAM" id="MobiDB-lite"/>
    </source>
</evidence>
<protein>
    <recommendedName>
        <fullName evidence="7">PNPLA domain-containing protein</fullName>
    </recommendedName>
</protein>
<dbReference type="GO" id="GO:0006368">
    <property type="term" value="P:transcription elongation by RNA polymerase II"/>
    <property type="evidence" value="ECO:0007669"/>
    <property type="project" value="InterPro"/>
</dbReference>
<feature type="compositionally biased region" description="Acidic residues" evidence="6">
    <location>
        <begin position="10"/>
        <end position="27"/>
    </location>
</feature>
<dbReference type="Pfam" id="PF04004">
    <property type="entry name" value="Leo1"/>
    <property type="match status" value="1"/>
</dbReference>
<dbReference type="GO" id="GO:0004806">
    <property type="term" value="F:triacylglycerol lipase activity"/>
    <property type="evidence" value="ECO:0007669"/>
    <property type="project" value="InterPro"/>
</dbReference>
<dbReference type="InterPro" id="IPR050301">
    <property type="entry name" value="NTE"/>
</dbReference>
<feature type="compositionally biased region" description="Basic and acidic residues" evidence="6">
    <location>
        <begin position="255"/>
        <end position="271"/>
    </location>
</feature>
<gene>
    <name evidence="9" type="ORF">FUG_LOCUS145533</name>
    <name evidence="8" type="ORF">MDCFG202_LOCUS430968</name>
</gene>
<dbReference type="GO" id="GO:0016593">
    <property type="term" value="C:Cdc73/Paf1 complex"/>
    <property type="evidence" value="ECO:0007669"/>
    <property type="project" value="InterPro"/>
</dbReference>
<reference evidence="8" key="2">
    <citation type="submission" date="2021-03" db="EMBL/GenBank/DDBJ databases">
        <authorList>
            <person name="Alouane T."/>
            <person name="Langin T."/>
            <person name="Bonhomme L."/>
        </authorList>
    </citation>
    <scope>NUCLEOTIDE SEQUENCE</scope>
    <source>
        <strain evidence="8">MDC_Fg202</strain>
    </source>
</reference>
<dbReference type="InterPro" id="IPR002641">
    <property type="entry name" value="PNPLA_dom"/>
</dbReference>
<evidence type="ECO:0000259" key="7">
    <source>
        <dbReference type="PROSITE" id="PS51635"/>
    </source>
</evidence>
<feature type="compositionally biased region" description="Gly residues" evidence="6">
    <location>
        <begin position="276"/>
        <end position="289"/>
    </location>
</feature>
<dbReference type="Pfam" id="PF11815">
    <property type="entry name" value="DUF3336"/>
    <property type="match status" value="1"/>
</dbReference>
<dbReference type="CDD" id="cd07229">
    <property type="entry name" value="Pat_TGL3_like"/>
    <property type="match status" value="1"/>
</dbReference>
<evidence type="ECO:0000256" key="5">
    <source>
        <dbReference type="PROSITE-ProRule" id="PRU01161"/>
    </source>
</evidence>
<dbReference type="GO" id="GO:0016042">
    <property type="term" value="P:lipid catabolic process"/>
    <property type="evidence" value="ECO:0007669"/>
    <property type="project" value="UniProtKB-KW"/>
</dbReference>
<keyword evidence="3" id="KW-0442">Lipid degradation</keyword>
<comment type="caution">
    <text evidence="5">Lacks conserved residue(s) required for the propagation of feature annotation.</text>
</comment>
<feature type="compositionally biased region" description="Acidic residues" evidence="6">
    <location>
        <begin position="34"/>
        <end position="46"/>
    </location>
</feature>
<feature type="compositionally biased region" description="Acidic residues" evidence="6">
    <location>
        <begin position="346"/>
        <end position="369"/>
    </location>
</feature>
<dbReference type="AlphaFoldDB" id="A0A4E9DET2"/>
<dbReference type="PANTHER" id="PTHR14226:SF44">
    <property type="entry name" value="TRIACYLGLYCEROL LIPASE 3"/>
    <property type="match status" value="1"/>
</dbReference>
<dbReference type="InterPro" id="IPR021771">
    <property type="entry name" value="Triacylglycerol_lipase_N"/>
</dbReference>
<dbReference type="PANTHER" id="PTHR14226">
    <property type="entry name" value="NEUROPATHY TARGET ESTERASE/SWISS CHEESE D.MELANOGASTER"/>
    <property type="match status" value="1"/>
</dbReference>
<dbReference type="GO" id="GO:0006641">
    <property type="term" value="P:triglyceride metabolic process"/>
    <property type="evidence" value="ECO:0007669"/>
    <property type="project" value="UniProtKB-ARBA"/>
</dbReference>
<evidence type="ECO:0000256" key="4">
    <source>
        <dbReference type="ARBA" id="ARBA00023098"/>
    </source>
</evidence>
<feature type="region of interest" description="Disordered" evidence="6">
    <location>
        <begin position="255"/>
        <end position="398"/>
    </location>
</feature>
<sequence length="960" mass="106999">MSDSDGLIDPIDEGGDDLFGDEGDDDIVPTKESVDEDDELASDPEGDSYARYGNDDEDQAQLETKERAVQNVTTYRHRVPKPKDGALRVLRVPKFIKIMPEEYNPDTYQPSEFDIANARAEHPKHVARVRRDHSTGELKSNTNVFHWSDGSVTISVGGEHYEINRKALAPPADKPYTEVQDGHYYAAAAELHSNILMTVGHITEQYSIRPNKAVGDDALTRLAERMASASKPANATNMIINTTQDPELQKKQAELAEKERNKAQRKRENAEAKMVGGVGRSSGRGGGLSIGDLEGGRRGAAGSRKRGAPSAGKNRRRRDEESDEDLEDAVGRHEGYSLDDGFIVNSDDEEADSPADDDDEEELLDDDEDEKPRSKKRQRTRDRSDDDGSDVEQAAGRSRRRNKLRTWYTRKSPVELWLDLLRTAEVFEDWEEAALHLDNLLGLDLWRVRNNPASKYYDWRLIAERLDSLATAREDANFQQLVNLLRSGLVRNLGNITSPKLYNRSFAGTKYLIEEYITQIAEAVEDIRALPTTPSAVHGHGPSLTTQMKLDCIHDTRQAFGRSTLVLQGGAIFGMCHLGVVKALFLRGLLPRIITGTATGALIAALVAIHTEEELPAVLSGDGIDLSAFAPKVGTDNGELSTFRAFQSRWATLLRRIRRFSKEGYFLDVTVLEECVRANVGDLTFEEAYNRSKRVLNITVATEGQGGVPTLLNYLTAPNVLIWTAAVASNASSPSLYGHRKTTMLCKDAHGNIVPWEPATTIDFRHWTHTSYSDRDSPLRRIAELFNVNHFIVSQARPYLIPFIQSDMHGPSLVESRSKTTQVSAFLVRMVGLEIRHRLSQLDTLNLLPTGIRRFLVDEQVPAASMVLVPEVTAGDFVRLLETPTRETLNYWVLRGERSVWPAVAALRIRCAVENELDRSYQVVRKFKAPGLRRKGSMAASMEAEGRERNGRFGTDVGSS</sequence>
<feature type="region of interest" description="Disordered" evidence="6">
    <location>
        <begin position="1"/>
        <end position="58"/>
    </location>
</feature>
<evidence type="ECO:0000256" key="3">
    <source>
        <dbReference type="ARBA" id="ARBA00022963"/>
    </source>
</evidence>
<dbReference type="EMBL" id="CAJPIJ010000161">
    <property type="protein sequence ID" value="CAG1997780.1"/>
    <property type="molecule type" value="Genomic_DNA"/>
</dbReference>
<feature type="region of interest" description="Disordered" evidence="6">
    <location>
        <begin position="938"/>
        <end position="960"/>
    </location>
</feature>
<dbReference type="SUPFAM" id="SSF52151">
    <property type="entry name" value="FabD/lysophospholipase-like"/>
    <property type="match status" value="1"/>
</dbReference>
<reference evidence="9" key="1">
    <citation type="submission" date="2019-04" db="EMBL/GenBank/DDBJ databases">
        <authorList>
            <person name="Melise S."/>
            <person name="Noan J."/>
            <person name="Okalmin O."/>
        </authorList>
    </citation>
    <scope>NUCLEOTIDE SEQUENCE</scope>
    <source>
        <strain evidence="9">FN9</strain>
    </source>
</reference>
<evidence type="ECO:0000313" key="8">
    <source>
        <dbReference type="EMBL" id="CAG1997780.1"/>
    </source>
</evidence>
<name>A0A4E9DET2_GIBZA</name>
<proteinExistence type="predicted"/>
<organism evidence="9">
    <name type="scientific">Gibberella zeae</name>
    <name type="common">Wheat head blight fungus</name>
    <name type="synonym">Fusarium graminearum</name>
    <dbReference type="NCBI Taxonomy" id="5518"/>
    <lineage>
        <taxon>Eukaryota</taxon>
        <taxon>Fungi</taxon>
        <taxon>Dikarya</taxon>
        <taxon>Ascomycota</taxon>
        <taxon>Pezizomycotina</taxon>
        <taxon>Sordariomycetes</taxon>
        <taxon>Hypocreomycetidae</taxon>
        <taxon>Hypocreales</taxon>
        <taxon>Nectriaceae</taxon>
        <taxon>Fusarium</taxon>
    </lineage>
</organism>
<dbReference type="Pfam" id="PF01734">
    <property type="entry name" value="Patatin"/>
    <property type="match status" value="1"/>
</dbReference>
<dbReference type="Proteomes" id="UP000746612">
    <property type="component" value="Unassembled WGS sequence"/>
</dbReference>
<dbReference type="InterPro" id="IPR007149">
    <property type="entry name" value="Leo1"/>
</dbReference>
<dbReference type="Gene3D" id="3.40.1090.10">
    <property type="entry name" value="Cytosolic phospholipase A2 catalytic domain"/>
    <property type="match status" value="1"/>
</dbReference>
<evidence type="ECO:0000313" key="9">
    <source>
        <dbReference type="EMBL" id="VIO55346.1"/>
    </source>
</evidence>
<comment type="function">
    <text evidence="1">Probable lipid hydrolase.</text>
</comment>
<evidence type="ECO:0000256" key="2">
    <source>
        <dbReference type="ARBA" id="ARBA00022801"/>
    </source>
</evidence>
<keyword evidence="4" id="KW-0443">Lipid metabolism</keyword>
<dbReference type="InterPro" id="IPR016035">
    <property type="entry name" value="Acyl_Trfase/lysoPLipase"/>
</dbReference>